<evidence type="ECO:0000313" key="3">
    <source>
        <dbReference type="EMBL" id="OUC99585.1"/>
    </source>
</evidence>
<keyword evidence="2" id="KW-0812">Transmembrane</keyword>
<feature type="compositionally biased region" description="Basic and acidic residues" evidence="1">
    <location>
        <begin position="18"/>
        <end position="43"/>
    </location>
</feature>
<gene>
    <name evidence="3" type="ORF">CA984_02510</name>
</gene>
<comment type="caution">
    <text evidence="3">The sequence shown here is derived from an EMBL/GenBank/DDBJ whole genome shotgun (WGS) entry which is preliminary data.</text>
</comment>
<evidence type="ECO:0000313" key="4">
    <source>
        <dbReference type="Proteomes" id="UP000194761"/>
    </source>
</evidence>
<feature type="transmembrane region" description="Helical" evidence="2">
    <location>
        <begin position="50"/>
        <end position="72"/>
    </location>
</feature>
<name>A0A243RWP8_9ACTN</name>
<dbReference type="NCBIfam" id="TIGR02115">
    <property type="entry name" value="potass_kdpF"/>
    <property type="match status" value="1"/>
</dbReference>
<keyword evidence="2" id="KW-0472">Membrane</keyword>
<dbReference type="AlphaFoldDB" id="A0A243RWP8"/>
<dbReference type="GO" id="GO:0008556">
    <property type="term" value="F:P-type potassium transmembrane transporter activity"/>
    <property type="evidence" value="ECO:0007669"/>
    <property type="project" value="InterPro"/>
</dbReference>
<feature type="region of interest" description="Disordered" evidence="1">
    <location>
        <begin position="1"/>
        <end position="45"/>
    </location>
</feature>
<protein>
    <submittedName>
        <fullName evidence="3">Potassium-transporting ATPase subunit F</fullName>
    </submittedName>
</protein>
<proteinExistence type="predicted"/>
<evidence type="ECO:0000256" key="1">
    <source>
        <dbReference type="SAM" id="MobiDB-lite"/>
    </source>
</evidence>
<dbReference type="Proteomes" id="UP000194761">
    <property type="component" value="Unassembled WGS sequence"/>
</dbReference>
<keyword evidence="2" id="KW-1133">Transmembrane helix</keyword>
<organism evidence="3 4">
    <name type="scientific">Streptosporangium minutum</name>
    <dbReference type="NCBI Taxonomy" id="569862"/>
    <lineage>
        <taxon>Bacteria</taxon>
        <taxon>Bacillati</taxon>
        <taxon>Actinomycetota</taxon>
        <taxon>Actinomycetes</taxon>
        <taxon>Streptosporangiales</taxon>
        <taxon>Streptosporangiaceae</taxon>
        <taxon>Streptosporangium</taxon>
    </lineage>
</organism>
<sequence length="76" mass="8202">MLLMCRPSGGARTFPDLRSGDGRRHLRRPDDRGLRGLRARREGGGAPVSAVNATGLVVAVGLVIFMIAALLFPERF</sequence>
<dbReference type="InterPro" id="IPR011726">
    <property type="entry name" value="KdpF"/>
</dbReference>
<reference evidence="3 4" key="1">
    <citation type="submission" date="2017-05" db="EMBL/GenBank/DDBJ databases">
        <title>Biotechnological potential of actinobacteria isolated from South African environments.</title>
        <authorList>
            <person name="Le Roes-Hill M."/>
            <person name="Prins A."/>
            <person name="Durrell K.A."/>
        </authorList>
    </citation>
    <scope>NUCLEOTIDE SEQUENCE [LARGE SCALE GENOMIC DNA]</scope>
    <source>
        <strain evidence="3">M26</strain>
    </source>
</reference>
<accession>A0A243RWP8</accession>
<dbReference type="EMBL" id="NGFP01000006">
    <property type="protein sequence ID" value="OUC99585.1"/>
    <property type="molecule type" value="Genomic_DNA"/>
</dbReference>
<evidence type="ECO:0000256" key="2">
    <source>
        <dbReference type="SAM" id="Phobius"/>
    </source>
</evidence>
<keyword evidence="4" id="KW-1185">Reference proteome</keyword>
<dbReference type="Pfam" id="PF09604">
    <property type="entry name" value="Potass_KdpF"/>
    <property type="match status" value="1"/>
</dbReference>
<dbReference type="GO" id="GO:0005886">
    <property type="term" value="C:plasma membrane"/>
    <property type="evidence" value="ECO:0007669"/>
    <property type="project" value="InterPro"/>
</dbReference>